<evidence type="ECO:0000313" key="2">
    <source>
        <dbReference type="EMBL" id="CAI5439543.1"/>
    </source>
</evidence>
<feature type="region of interest" description="Disordered" evidence="1">
    <location>
        <begin position="73"/>
        <end position="92"/>
    </location>
</feature>
<evidence type="ECO:0000313" key="3">
    <source>
        <dbReference type="Proteomes" id="UP001152747"/>
    </source>
</evidence>
<sequence>MNKPSSNWSRKCCYCEKSCKENNMRSVPRNQIIRGKYIEILGKRFAMNLETKKNAFICRTHFERDIKVRKTDQLPVRMSEENEEKKDENEEKQEAQQNIKRCCYCEKSGNRSEMTEVTRNREQLIEWIRILGHKFYENISGKSTRYICRDHFEKNFSEKRSKFDLPIRMKVEQEDENPQENDEFEIPDDFDEVYSRGHDIRRRLCDFCGISQPKKEFKVCKPTSRDFARWVEIIGPRFVERSTRKKWIFICVSHLHLLKQKLLDENDPELRMKTRSQNKRKIENDEVICEKKVIKIEEEEESVESPVKLELNEEKEKIEMLFLPVKEEIIEEGLELDSIQEIMKKTIVCCRFCDIEMSSIEMVETPTNVQDLSKWCQIYGETFTENVFKYSEPHFICMSHVFEKNC</sequence>
<keyword evidence="3" id="KW-1185">Reference proteome</keyword>
<gene>
    <name evidence="2" type="ORF">CAMP_LOCUS2180</name>
</gene>
<protein>
    <recommendedName>
        <fullName evidence="4">THAP-type domain-containing protein</fullName>
    </recommendedName>
</protein>
<comment type="caution">
    <text evidence="2">The sequence shown here is derived from an EMBL/GenBank/DDBJ whole genome shotgun (WGS) entry which is preliminary data.</text>
</comment>
<evidence type="ECO:0000256" key="1">
    <source>
        <dbReference type="SAM" id="MobiDB-lite"/>
    </source>
</evidence>
<accession>A0A9P1I7D5</accession>
<dbReference type="AlphaFoldDB" id="A0A9P1I7D5"/>
<proteinExistence type="predicted"/>
<organism evidence="2 3">
    <name type="scientific">Caenorhabditis angaria</name>
    <dbReference type="NCBI Taxonomy" id="860376"/>
    <lineage>
        <taxon>Eukaryota</taxon>
        <taxon>Metazoa</taxon>
        <taxon>Ecdysozoa</taxon>
        <taxon>Nematoda</taxon>
        <taxon>Chromadorea</taxon>
        <taxon>Rhabditida</taxon>
        <taxon>Rhabditina</taxon>
        <taxon>Rhabditomorpha</taxon>
        <taxon>Rhabditoidea</taxon>
        <taxon>Rhabditidae</taxon>
        <taxon>Peloderinae</taxon>
        <taxon>Caenorhabditis</taxon>
    </lineage>
</organism>
<dbReference type="EMBL" id="CANHGI010000001">
    <property type="protein sequence ID" value="CAI5439543.1"/>
    <property type="molecule type" value="Genomic_DNA"/>
</dbReference>
<reference evidence="2" key="1">
    <citation type="submission" date="2022-11" db="EMBL/GenBank/DDBJ databases">
        <authorList>
            <person name="Kikuchi T."/>
        </authorList>
    </citation>
    <scope>NUCLEOTIDE SEQUENCE</scope>
    <source>
        <strain evidence="2">PS1010</strain>
    </source>
</reference>
<dbReference type="OrthoDB" id="7312725at2759"/>
<dbReference type="Proteomes" id="UP001152747">
    <property type="component" value="Unassembled WGS sequence"/>
</dbReference>
<evidence type="ECO:0008006" key="4">
    <source>
        <dbReference type="Google" id="ProtNLM"/>
    </source>
</evidence>
<name>A0A9P1I7D5_9PELO</name>